<dbReference type="InterPro" id="IPR039421">
    <property type="entry name" value="Type_1_exporter"/>
</dbReference>
<dbReference type="InterPro" id="IPR036640">
    <property type="entry name" value="ABC1_TM_sf"/>
</dbReference>
<keyword evidence="3" id="KW-0547">Nucleotide-binding</keyword>
<gene>
    <name evidence="10" type="ORF">JOF57_002455</name>
</gene>
<dbReference type="InterPro" id="IPR003593">
    <property type="entry name" value="AAA+_ATPase"/>
</dbReference>
<dbReference type="NCBIfam" id="TIGR02857">
    <property type="entry name" value="CydD"/>
    <property type="match status" value="1"/>
</dbReference>
<feature type="domain" description="ABC transmembrane type-1" evidence="9">
    <location>
        <begin position="65"/>
        <end position="347"/>
    </location>
</feature>
<proteinExistence type="predicted"/>
<dbReference type="InterPro" id="IPR011527">
    <property type="entry name" value="ABC1_TM_dom"/>
</dbReference>
<dbReference type="Pfam" id="PF00005">
    <property type="entry name" value="ABC_tran"/>
    <property type="match status" value="1"/>
</dbReference>
<dbReference type="SUPFAM" id="SSF90123">
    <property type="entry name" value="ABC transporter transmembrane region"/>
    <property type="match status" value="1"/>
</dbReference>
<evidence type="ECO:0000256" key="6">
    <source>
        <dbReference type="ARBA" id="ARBA00023136"/>
    </source>
</evidence>
<keyword evidence="4 10" id="KW-0067">ATP-binding</keyword>
<keyword evidence="6 7" id="KW-0472">Membrane</keyword>
<evidence type="ECO:0000256" key="4">
    <source>
        <dbReference type="ARBA" id="ARBA00022840"/>
    </source>
</evidence>
<dbReference type="Pfam" id="PF00664">
    <property type="entry name" value="ABC_membrane"/>
    <property type="match status" value="1"/>
</dbReference>
<dbReference type="InterPro" id="IPR027417">
    <property type="entry name" value="P-loop_NTPase"/>
</dbReference>
<feature type="domain" description="ABC transporter" evidence="8">
    <location>
        <begin position="363"/>
        <end position="576"/>
    </location>
</feature>
<dbReference type="PANTHER" id="PTHR24221:SF590">
    <property type="entry name" value="COMPONENT LINKED WITH THE ASSEMBLY OF CYTOCHROME' TRANSPORT TRANSMEMBRANE ATP-BINDING PROTEIN ABC TRANSPORTER CYDD-RELATED"/>
    <property type="match status" value="1"/>
</dbReference>
<feature type="transmembrane region" description="Helical" evidence="7">
    <location>
        <begin position="204"/>
        <end position="227"/>
    </location>
</feature>
<dbReference type="Gene3D" id="1.20.1560.10">
    <property type="entry name" value="ABC transporter type 1, transmembrane domain"/>
    <property type="match status" value="1"/>
</dbReference>
<evidence type="ECO:0000256" key="1">
    <source>
        <dbReference type="ARBA" id="ARBA00004651"/>
    </source>
</evidence>
<dbReference type="Gene3D" id="3.40.50.300">
    <property type="entry name" value="P-loop containing nucleotide triphosphate hydrolases"/>
    <property type="match status" value="1"/>
</dbReference>
<dbReference type="InterPro" id="IPR003439">
    <property type="entry name" value="ABC_transporter-like_ATP-bd"/>
</dbReference>
<dbReference type="InterPro" id="IPR014216">
    <property type="entry name" value="ABC_transptr_CydD"/>
</dbReference>
<evidence type="ECO:0000313" key="11">
    <source>
        <dbReference type="Proteomes" id="UP000694460"/>
    </source>
</evidence>
<evidence type="ECO:0000256" key="2">
    <source>
        <dbReference type="ARBA" id="ARBA00022692"/>
    </source>
</evidence>
<feature type="transmembrane region" description="Helical" evidence="7">
    <location>
        <begin position="176"/>
        <end position="198"/>
    </location>
</feature>
<organism evidence="10 11">
    <name type="scientific">Mycolicibacterium lutetiense</name>
    <dbReference type="NCBI Taxonomy" id="1641992"/>
    <lineage>
        <taxon>Bacteria</taxon>
        <taxon>Bacillati</taxon>
        <taxon>Actinomycetota</taxon>
        <taxon>Actinomycetes</taxon>
        <taxon>Mycobacteriales</taxon>
        <taxon>Mycobacteriaceae</taxon>
        <taxon>Mycolicibacterium</taxon>
    </lineage>
</organism>
<name>A0ABS4ZSP6_9MYCO</name>
<evidence type="ECO:0000256" key="7">
    <source>
        <dbReference type="SAM" id="Phobius"/>
    </source>
</evidence>
<evidence type="ECO:0000259" key="9">
    <source>
        <dbReference type="PROSITE" id="PS50929"/>
    </source>
</evidence>
<feature type="transmembrane region" description="Helical" evidence="7">
    <location>
        <begin position="284"/>
        <end position="305"/>
    </location>
</feature>
<keyword evidence="5 7" id="KW-1133">Transmembrane helix</keyword>
<dbReference type="PROSITE" id="PS50929">
    <property type="entry name" value="ABC_TM1F"/>
    <property type="match status" value="1"/>
</dbReference>
<feature type="transmembrane region" description="Helical" evidence="7">
    <location>
        <begin position="99"/>
        <end position="119"/>
    </location>
</feature>
<dbReference type="CDD" id="cd18584">
    <property type="entry name" value="ABC_6TM_AarD_CydD"/>
    <property type="match status" value="1"/>
</dbReference>
<dbReference type="Proteomes" id="UP000694460">
    <property type="component" value="Unassembled WGS sequence"/>
</dbReference>
<reference evidence="10 11" key="1">
    <citation type="submission" date="2021-03" db="EMBL/GenBank/DDBJ databases">
        <title>Sequencing the genomes of 1000 actinobacteria strains.</title>
        <authorList>
            <person name="Klenk H.-P."/>
        </authorList>
    </citation>
    <scope>NUCLEOTIDE SEQUENCE [LARGE SCALE GENOMIC DNA]</scope>
    <source>
        <strain evidence="10 11">DSM 46713</strain>
    </source>
</reference>
<evidence type="ECO:0000256" key="5">
    <source>
        <dbReference type="ARBA" id="ARBA00022989"/>
    </source>
</evidence>
<dbReference type="SMART" id="SM00382">
    <property type="entry name" value="AAA"/>
    <property type="match status" value="1"/>
</dbReference>
<accession>A0ABS4ZSP6</accession>
<evidence type="ECO:0000256" key="3">
    <source>
        <dbReference type="ARBA" id="ARBA00022741"/>
    </source>
</evidence>
<evidence type="ECO:0000313" key="10">
    <source>
        <dbReference type="EMBL" id="MBP2452542.1"/>
    </source>
</evidence>
<protein>
    <submittedName>
        <fullName evidence="10">ATP-binding cassette subfamily C protein CydD</fullName>
    </submittedName>
</protein>
<sequence>MGGAGVRTTGGDLPVLDVLGVQQADLRRPDPCPGRTVAAVSLNLWRALGIRGATGSTTALRRHLLATVACGVTISGCTIAAAAVLGHIVAAIIVDPASAGRHGGALVALSALWIMRAAAHWLQGRLSQRGATAVIGELSSQVLRSVTAAPPRQLAAERDSAAAVVTRGLDGLRPYFTGYLPAVVQAAVLTPLAVVVMACYDLQAAAIVVIALPLIPIFMVLIGLVTAERSAASLAAMTTLQARLLDLVAGIPTLRALGRAAGSVQRITELTAAHRRSAMATLRIAFLSSLVLELLATLGVALVAVSVGLRLVYGEMTLTAGLTALLLAPEVFWPLRRVGAAFHAAQDGKTAAEQAFRLCETHAPTEGGVRLTNSAPTIELGGLGPAIEPGRVTVLTGPNGAGKSTALQAILGLATLPSGPVRVDGVEVGDLDLTAWWHHIAWLPHRPVLIPGTVRDNLELLGPLADPDRACRDSGFDDVLDDLPDGLDTTIGRTGVGLSLGQRQRLGLTRALGSSARVLLLDEPTAHLDSALEQRVLQAIVARARAGATVVVVGHRDPVVAIGDEVITIGAAHVSS</sequence>
<comment type="subcellular location">
    <subcellularLocation>
        <location evidence="1">Cell membrane</location>
        <topology evidence="1">Multi-pass membrane protein</topology>
    </subcellularLocation>
</comment>
<dbReference type="EMBL" id="JAGIOP010000002">
    <property type="protein sequence ID" value="MBP2452542.1"/>
    <property type="molecule type" value="Genomic_DNA"/>
</dbReference>
<dbReference type="SUPFAM" id="SSF52540">
    <property type="entry name" value="P-loop containing nucleoside triphosphate hydrolases"/>
    <property type="match status" value="1"/>
</dbReference>
<dbReference type="GO" id="GO:0005524">
    <property type="term" value="F:ATP binding"/>
    <property type="evidence" value="ECO:0007669"/>
    <property type="project" value="UniProtKB-KW"/>
</dbReference>
<dbReference type="PROSITE" id="PS50893">
    <property type="entry name" value="ABC_TRANSPORTER_2"/>
    <property type="match status" value="1"/>
</dbReference>
<evidence type="ECO:0000259" key="8">
    <source>
        <dbReference type="PROSITE" id="PS50893"/>
    </source>
</evidence>
<comment type="caution">
    <text evidence="10">The sequence shown here is derived from an EMBL/GenBank/DDBJ whole genome shotgun (WGS) entry which is preliminary data.</text>
</comment>
<keyword evidence="11" id="KW-1185">Reference proteome</keyword>
<keyword evidence="2 7" id="KW-0812">Transmembrane</keyword>
<dbReference type="PANTHER" id="PTHR24221">
    <property type="entry name" value="ATP-BINDING CASSETTE SUB-FAMILY B"/>
    <property type="match status" value="1"/>
</dbReference>
<feature type="transmembrane region" description="Helical" evidence="7">
    <location>
        <begin position="64"/>
        <end position="93"/>
    </location>
</feature>